<dbReference type="PRINTS" id="PR00037">
    <property type="entry name" value="HTHLACR"/>
</dbReference>
<dbReference type="AlphaFoldDB" id="A0A975F2X8"/>
<keyword evidence="6" id="KW-1185">Reference proteome</keyword>
<dbReference type="InterPro" id="IPR018356">
    <property type="entry name" value="Tscrpt_reg_HTH_DeoR_CS"/>
</dbReference>
<evidence type="ECO:0000313" key="6">
    <source>
        <dbReference type="Proteomes" id="UP000671908"/>
    </source>
</evidence>
<dbReference type="InterPro" id="IPR037171">
    <property type="entry name" value="NagB/RpiA_transferase-like"/>
</dbReference>
<evidence type="ECO:0000256" key="2">
    <source>
        <dbReference type="ARBA" id="ARBA00023125"/>
    </source>
</evidence>
<evidence type="ECO:0000256" key="1">
    <source>
        <dbReference type="ARBA" id="ARBA00023015"/>
    </source>
</evidence>
<dbReference type="PROSITE" id="PS51000">
    <property type="entry name" value="HTH_DEOR_2"/>
    <property type="match status" value="1"/>
</dbReference>
<dbReference type="PROSITE" id="PS00894">
    <property type="entry name" value="HTH_DEOR_1"/>
    <property type="match status" value="1"/>
</dbReference>
<dbReference type="InterPro" id="IPR014036">
    <property type="entry name" value="DeoR-like_C"/>
</dbReference>
<proteinExistence type="predicted"/>
<dbReference type="EMBL" id="CP054142">
    <property type="protein sequence ID" value="QTQ13413.1"/>
    <property type="molecule type" value="Genomic_DNA"/>
</dbReference>
<dbReference type="SUPFAM" id="SSF100950">
    <property type="entry name" value="NagB/RpiA/CoA transferase-like"/>
    <property type="match status" value="1"/>
</dbReference>
<dbReference type="RefSeq" id="WP_210120109.1">
    <property type="nucleotide sequence ID" value="NZ_CP054142.1"/>
</dbReference>
<dbReference type="SUPFAM" id="SSF46785">
    <property type="entry name" value="Winged helix' DNA-binding domain"/>
    <property type="match status" value="1"/>
</dbReference>
<dbReference type="KEGG" id="tpav:HRQ91_02495"/>
<keyword evidence="1" id="KW-0805">Transcription regulation</keyword>
<gene>
    <name evidence="5" type="ORF">HRQ91_02495</name>
</gene>
<name>A0A975F2X8_9SPIR</name>
<dbReference type="SMART" id="SM00420">
    <property type="entry name" value="HTH_DEOR"/>
    <property type="match status" value="1"/>
</dbReference>
<dbReference type="Gene3D" id="1.10.10.10">
    <property type="entry name" value="Winged helix-like DNA-binding domain superfamily/Winged helix DNA-binding domain"/>
    <property type="match status" value="1"/>
</dbReference>
<organism evidence="5 6">
    <name type="scientific">Treponema parvum</name>
    <dbReference type="NCBI Taxonomy" id="138851"/>
    <lineage>
        <taxon>Bacteria</taxon>
        <taxon>Pseudomonadati</taxon>
        <taxon>Spirochaetota</taxon>
        <taxon>Spirochaetia</taxon>
        <taxon>Spirochaetales</taxon>
        <taxon>Treponemataceae</taxon>
        <taxon>Treponema</taxon>
    </lineage>
</organism>
<dbReference type="InterPro" id="IPR001034">
    <property type="entry name" value="DeoR_HTH"/>
</dbReference>
<keyword evidence="2" id="KW-0238">DNA-binding</keyword>
<dbReference type="SMART" id="SM01134">
    <property type="entry name" value="DeoRC"/>
    <property type="match status" value="1"/>
</dbReference>
<sequence length="254" mass="27566">MIPAQRQQQIISLIKGSGHVQVSALAKTFGVSELTIRRDLKILSDSGLLTRRFGGAVLSKNFLQEIDYSEKINEFMEEKHAIGKKAASLVEDGDIICVNGGSTAVCVVESLLNTNKQITIITNNIDIVRFLDKDEKANIVFTGGIFRAKSRSMNGFMSSLVLQNIWANKSFIGLDGFSIKHGLTVNVYEEALITQTMIERTTGKVYAVTAGNKINVVCNFKAVGADLIDAVITDGTGGQLLETEPDAPEIIIAE</sequence>
<dbReference type="PANTHER" id="PTHR30363:SF44">
    <property type="entry name" value="AGA OPERON TRANSCRIPTIONAL REPRESSOR-RELATED"/>
    <property type="match status" value="1"/>
</dbReference>
<dbReference type="Pfam" id="PF00455">
    <property type="entry name" value="DeoRC"/>
    <property type="match status" value="1"/>
</dbReference>
<protein>
    <submittedName>
        <fullName evidence="5">DeoR/GlpR transcriptional regulator</fullName>
    </submittedName>
</protein>
<evidence type="ECO:0000259" key="4">
    <source>
        <dbReference type="PROSITE" id="PS51000"/>
    </source>
</evidence>
<dbReference type="InterPro" id="IPR036388">
    <property type="entry name" value="WH-like_DNA-bd_sf"/>
</dbReference>
<evidence type="ECO:0000256" key="3">
    <source>
        <dbReference type="ARBA" id="ARBA00023163"/>
    </source>
</evidence>
<dbReference type="InterPro" id="IPR036390">
    <property type="entry name" value="WH_DNA-bd_sf"/>
</dbReference>
<feature type="domain" description="HTH deoR-type" evidence="4">
    <location>
        <begin position="3"/>
        <end position="58"/>
    </location>
</feature>
<dbReference type="Proteomes" id="UP000671908">
    <property type="component" value="Chromosome"/>
</dbReference>
<dbReference type="GO" id="GO:0003700">
    <property type="term" value="F:DNA-binding transcription factor activity"/>
    <property type="evidence" value="ECO:0007669"/>
    <property type="project" value="InterPro"/>
</dbReference>
<dbReference type="PANTHER" id="PTHR30363">
    <property type="entry name" value="HTH-TYPE TRANSCRIPTIONAL REGULATOR SRLR-RELATED"/>
    <property type="match status" value="1"/>
</dbReference>
<dbReference type="GO" id="GO:0003677">
    <property type="term" value="F:DNA binding"/>
    <property type="evidence" value="ECO:0007669"/>
    <property type="project" value="UniProtKB-KW"/>
</dbReference>
<evidence type="ECO:0000313" key="5">
    <source>
        <dbReference type="EMBL" id="QTQ13413.1"/>
    </source>
</evidence>
<keyword evidence="3" id="KW-0804">Transcription</keyword>
<dbReference type="Gene3D" id="3.40.50.1360">
    <property type="match status" value="1"/>
</dbReference>
<reference evidence="5 6" key="1">
    <citation type="journal article" date="2021" name="Microbiol. Resour. Announc.">
        <title>Complete Genome Sequences of Three Human Oral Treponema parvum Isolates.</title>
        <authorList>
            <person name="Zeng H."/>
            <person name="Watt R.M."/>
        </authorList>
    </citation>
    <scope>NUCLEOTIDE SEQUENCE [LARGE SCALE GENOMIC DNA]</scope>
    <source>
        <strain evidence="5 6">ATCC 700770</strain>
    </source>
</reference>
<dbReference type="Pfam" id="PF08220">
    <property type="entry name" value="HTH_DeoR"/>
    <property type="match status" value="1"/>
</dbReference>
<accession>A0A975F2X8</accession>
<dbReference type="InterPro" id="IPR050313">
    <property type="entry name" value="Carb_Metab_HTH_regulators"/>
</dbReference>